<evidence type="ECO:0000259" key="10">
    <source>
        <dbReference type="PROSITE" id="PS51898"/>
    </source>
</evidence>
<gene>
    <name evidence="9 12" type="primary">xerC</name>
    <name evidence="12" type="ORF">GCM10008088_06760</name>
</gene>
<keyword evidence="4 9" id="KW-0159">Chromosome partition</keyword>
<dbReference type="Gene3D" id="1.10.443.10">
    <property type="entry name" value="Intergrase catalytic core"/>
    <property type="match status" value="1"/>
</dbReference>
<dbReference type="InterPro" id="IPR044068">
    <property type="entry name" value="CB"/>
</dbReference>
<evidence type="ECO:0000256" key="6">
    <source>
        <dbReference type="ARBA" id="ARBA00023125"/>
    </source>
</evidence>
<keyword evidence="5 9" id="KW-0229">DNA integration</keyword>
<dbReference type="GeneID" id="94368331"/>
<dbReference type="EMBL" id="BMWY01000001">
    <property type="protein sequence ID" value="GGZ47795.1"/>
    <property type="molecule type" value="Genomic_DNA"/>
</dbReference>
<comment type="similarity">
    <text evidence="9">Belongs to the 'phage' integrase family. XerC subfamily.</text>
</comment>
<feature type="active site" evidence="9">
    <location>
        <position position="242"/>
    </location>
</feature>
<evidence type="ECO:0000313" key="12">
    <source>
        <dbReference type="EMBL" id="GGZ47795.1"/>
    </source>
</evidence>
<organism evidence="12 13">
    <name type="scientific">Mesonia mobilis</name>
    <dbReference type="NCBI Taxonomy" id="369791"/>
    <lineage>
        <taxon>Bacteria</taxon>
        <taxon>Pseudomonadati</taxon>
        <taxon>Bacteroidota</taxon>
        <taxon>Flavobacteriia</taxon>
        <taxon>Flavobacteriales</taxon>
        <taxon>Flavobacteriaceae</taxon>
        <taxon>Mesonia</taxon>
    </lineage>
</organism>
<dbReference type="InterPro" id="IPR004107">
    <property type="entry name" value="Integrase_SAM-like_N"/>
</dbReference>
<keyword evidence="2 9" id="KW-0963">Cytoplasm</keyword>
<evidence type="ECO:0000256" key="8">
    <source>
        <dbReference type="ARBA" id="ARBA00023306"/>
    </source>
</evidence>
<dbReference type="InterPro" id="IPR010998">
    <property type="entry name" value="Integrase_recombinase_N"/>
</dbReference>
<evidence type="ECO:0000256" key="3">
    <source>
        <dbReference type="ARBA" id="ARBA00022618"/>
    </source>
</evidence>
<accession>A0ABQ3BJT1</accession>
<protein>
    <recommendedName>
        <fullName evidence="9">Tyrosine recombinase XerC</fullName>
    </recommendedName>
</protein>
<keyword evidence="7 9" id="KW-0233">DNA recombination</keyword>
<dbReference type="SUPFAM" id="SSF56349">
    <property type="entry name" value="DNA breaking-rejoining enzymes"/>
    <property type="match status" value="1"/>
</dbReference>
<evidence type="ECO:0000259" key="11">
    <source>
        <dbReference type="PROSITE" id="PS51900"/>
    </source>
</evidence>
<feature type="active site" evidence="9">
    <location>
        <position position="169"/>
    </location>
</feature>
<comment type="caution">
    <text evidence="12">The sequence shown here is derived from an EMBL/GenBank/DDBJ whole genome shotgun (WGS) entry which is preliminary data.</text>
</comment>
<dbReference type="RefSeq" id="WP_027885513.1">
    <property type="nucleotide sequence ID" value="NZ_BMWY01000001.1"/>
</dbReference>
<feature type="active site" description="O-(3'-phospho-DNA)-tyrosine intermediate" evidence="9">
    <location>
        <position position="274"/>
    </location>
</feature>
<dbReference type="InterPro" id="IPR023009">
    <property type="entry name" value="Tyrosine_recombinase_XerC/XerD"/>
</dbReference>
<comment type="subcellular location">
    <subcellularLocation>
        <location evidence="1 9">Cytoplasm</location>
    </subcellularLocation>
</comment>
<reference evidence="13" key="1">
    <citation type="journal article" date="2019" name="Int. J. Syst. Evol. Microbiol.">
        <title>The Global Catalogue of Microorganisms (GCM) 10K type strain sequencing project: providing services to taxonomists for standard genome sequencing and annotation.</title>
        <authorList>
            <consortium name="The Broad Institute Genomics Platform"/>
            <consortium name="The Broad Institute Genome Sequencing Center for Infectious Disease"/>
            <person name="Wu L."/>
            <person name="Ma J."/>
        </authorList>
    </citation>
    <scope>NUCLEOTIDE SEQUENCE [LARGE SCALE GENOMIC DNA]</scope>
    <source>
        <strain evidence="13">KCTC 12708</strain>
    </source>
</reference>
<evidence type="ECO:0000256" key="2">
    <source>
        <dbReference type="ARBA" id="ARBA00022490"/>
    </source>
</evidence>
<dbReference type="InterPro" id="IPR011010">
    <property type="entry name" value="DNA_brk_join_enz"/>
</dbReference>
<feature type="domain" description="Tyr recombinase" evidence="10">
    <location>
        <begin position="105"/>
        <end position="287"/>
    </location>
</feature>
<dbReference type="HAMAP" id="MF_01808">
    <property type="entry name" value="Recomb_XerC_XerD"/>
    <property type="match status" value="1"/>
</dbReference>
<dbReference type="PROSITE" id="PS51898">
    <property type="entry name" value="TYR_RECOMBINASE"/>
    <property type="match status" value="1"/>
</dbReference>
<comment type="subunit">
    <text evidence="9">Forms a cyclic heterotetrameric complex composed of two molecules of XerC and two molecules of XerD.</text>
</comment>
<dbReference type="PANTHER" id="PTHR30349:SF77">
    <property type="entry name" value="TYROSINE RECOMBINASE XERC"/>
    <property type="match status" value="1"/>
</dbReference>
<dbReference type="InterPro" id="IPR002104">
    <property type="entry name" value="Integrase_catalytic"/>
</dbReference>
<dbReference type="PROSITE" id="PS51900">
    <property type="entry name" value="CB"/>
    <property type="match status" value="1"/>
</dbReference>
<feature type="active site" evidence="9">
    <location>
        <position position="265"/>
    </location>
</feature>
<sequence>MHLPQFIDYLQYEKKYSLHTINAYQKDISDFAVFAEENFEETNLAEISYSIIRSWIVKLVDEEVSNRSINRKISSLKTFYKYLLKTKQIEVSPLAKHKSLKVSKKVQVPFSAKEVETVIANFSAEGFSDVRDQLIIELLYSTGMRRAELINLKLESIQIESSQIKVLGKRNKERMIPLLPSVKKTFIAYLKEREQLEINSESDYLLLTNKGKKLYDTLVYRIVNGYFSRVSTKTKNSPHIIRHSFATHLLNEGADLNSVKELLGHSSLASTQVYTHNSIKELSKVYLKSHPRNKK</sequence>
<evidence type="ECO:0000256" key="5">
    <source>
        <dbReference type="ARBA" id="ARBA00022908"/>
    </source>
</evidence>
<evidence type="ECO:0000256" key="7">
    <source>
        <dbReference type="ARBA" id="ARBA00023172"/>
    </source>
</evidence>
<dbReference type="InterPro" id="IPR050090">
    <property type="entry name" value="Tyrosine_recombinase_XerCD"/>
</dbReference>
<evidence type="ECO:0000256" key="4">
    <source>
        <dbReference type="ARBA" id="ARBA00022829"/>
    </source>
</evidence>
<evidence type="ECO:0000256" key="9">
    <source>
        <dbReference type="HAMAP-Rule" id="MF_01808"/>
    </source>
</evidence>
<comment type="function">
    <text evidence="9">Site-specific tyrosine recombinase, which acts by catalyzing the cutting and rejoining of the recombining DNA molecules. The XerC-XerD complex is essential to convert dimers of the bacterial chromosome into monomers to permit their segregation at cell division. It also contributes to the segregational stability of plasmids.</text>
</comment>
<keyword evidence="13" id="KW-1185">Reference proteome</keyword>
<dbReference type="Proteomes" id="UP000615593">
    <property type="component" value="Unassembled WGS sequence"/>
</dbReference>
<dbReference type="PANTHER" id="PTHR30349">
    <property type="entry name" value="PHAGE INTEGRASE-RELATED"/>
    <property type="match status" value="1"/>
</dbReference>
<evidence type="ECO:0000313" key="13">
    <source>
        <dbReference type="Proteomes" id="UP000615593"/>
    </source>
</evidence>
<dbReference type="Gene3D" id="1.10.150.130">
    <property type="match status" value="1"/>
</dbReference>
<keyword evidence="8 9" id="KW-0131">Cell cycle</keyword>
<dbReference type="InterPro" id="IPR013762">
    <property type="entry name" value="Integrase-like_cat_sf"/>
</dbReference>
<dbReference type="Pfam" id="PF02899">
    <property type="entry name" value="Phage_int_SAM_1"/>
    <property type="match status" value="1"/>
</dbReference>
<feature type="domain" description="Core-binding (CB)" evidence="11">
    <location>
        <begin position="1"/>
        <end position="84"/>
    </location>
</feature>
<feature type="active site" evidence="9">
    <location>
        <position position="145"/>
    </location>
</feature>
<proteinExistence type="inferred from homology"/>
<keyword evidence="3 9" id="KW-0132">Cell division</keyword>
<evidence type="ECO:0000256" key="1">
    <source>
        <dbReference type="ARBA" id="ARBA00004496"/>
    </source>
</evidence>
<feature type="active site" evidence="9">
    <location>
        <position position="239"/>
    </location>
</feature>
<dbReference type="Pfam" id="PF00589">
    <property type="entry name" value="Phage_integrase"/>
    <property type="match status" value="1"/>
</dbReference>
<keyword evidence="6 9" id="KW-0238">DNA-binding</keyword>
<name>A0ABQ3BJT1_9FLAO</name>